<dbReference type="InterPro" id="IPR039420">
    <property type="entry name" value="WalR-like"/>
</dbReference>
<keyword evidence="6" id="KW-1185">Reference proteome</keyword>
<proteinExistence type="predicted"/>
<dbReference type="InterPro" id="IPR001789">
    <property type="entry name" value="Sig_transdc_resp-reg_receiver"/>
</dbReference>
<dbReference type="InterPro" id="IPR011006">
    <property type="entry name" value="CheY-like_superfamily"/>
</dbReference>
<accession>A0ABV2T6A3</accession>
<evidence type="ECO:0000256" key="1">
    <source>
        <dbReference type="ARBA" id="ARBA00023125"/>
    </source>
</evidence>
<dbReference type="SUPFAM" id="SSF52172">
    <property type="entry name" value="CheY-like"/>
    <property type="match status" value="1"/>
</dbReference>
<dbReference type="GO" id="GO:0003677">
    <property type="term" value="F:DNA binding"/>
    <property type="evidence" value="ECO:0007669"/>
    <property type="project" value="UniProtKB-KW"/>
</dbReference>
<feature type="domain" description="Response regulatory" evidence="3">
    <location>
        <begin position="3"/>
        <end position="114"/>
    </location>
</feature>
<reference evidence="5 6" key="1">
    <citation type="submission" date="2024-06" db="EMBL/GenBank/DDBJ databases">
        <title>Chitinophaga defluvii sp. nov., isolated from municipal sewage.</title>
        <authorList>
            <person name="Zhang L."/>
        </authorList>
    </citation>
    <scope>NUCLEOTIDE SEQUENCE [LARGE SCALE GENOMIC DNA]</scope>
    <source>
        <strain evidence="5 6">H8</strain>
    </source>
</reference>
<feature type="domain" description="HTH LytTR-type" evidence="4">
    <location>
        <begin position="133"/>
        <end position="208"/>
    </location>
</feature>
<feature type="modified residue" description="4-aspartylphosphate" evidence="2">
    <location>
        <position position="54"/>
    </location>
</feature>
<dbReference type="InterPro" id="IPR007492">
    <property type="entry name" value="LytTR_DNA-bd_dom"/>
</dbReference>
<evidence type="ECO:0000259" key="3">
    <source>
        <dbReference type="PROSITE" id="PS50110"/>
    </source>
</evidence>
<keyword evidence="2" id="KW-0597">Phosphoprotein</keyword>
<name>A0ABV2T6A3_9BACT</name>
<dbReference type="Proteomes" id="UP001549749">
    <property type="component" value="Unassembled WGS sequence"/>
</dbReference>
<gene>
    <name evidence="5" type="ORF">ABR189_12260</name>
</gene>
<dbReference type="SMART" id="SM00850">
    <property type="entry name" value="LytTR"/>
    <property type="match status" value="1"/>
</dbReference>
<dbReference type="PROSITE" id="PS50930">
    <property type="entry name" value="HTH_LYTTR"/>
    <property type="match status" value="1"/>
</dbReference>
<evidence type="ECO:0000313" key="6">
    <source>
        <dbReference type="Proteomes" id="UP001549749"/>
    </source>
</evidence>
<keyword evidence="1 5" id="KW-0238">DNA-binding</keyword>
<dbReference type="Pfam" id="PF04397">
    <property type="entry name" value="LytTR"/>
    <property type="match status" value="1"/>
</dbReference>
<dbReference type="PANTHER" id="PTHR48111:SF17">
    <property type="entry name" value="TRANSCRIPTIONAL REGULATORY PROTEIN YPDB"/>
    <property type="match status" value="1"/>
</dbReference>
<organism evidence="5 6">
    <name type="scientific">Chitinophaga defluvii</name>
    <dbReference type="NCBI Taxonomy" id="3163343"/>
    <lineage>
        <taxon>Bacteria</taxon>
        <taxon>Pseudomonadati</taxon>
        <taxon>Bacteroidota</taxon>
        <taxon>Chitinophagia</taxon>
        <taxon>Chitinophagales</taxon>
        <taxon>Chitinophagaceae</taxon>
        <taxon>Chitinophaga</taxon>
    </lineage>
</organism>
<dbReference type="PANTHER" id="PTHR48111">
    <property type="entry name" value="REGULATOR OF RPOS"/>
    <property type="match status" value="1"/>
</dbReference>
<dbReference type="PROSITE" id="PS50110">
    <property type="entry name" value="RESPONSE_REGULATORY"/>
    <property type="match status" value="1"/>
</dbReference>
<dbReference type="Pfam" id="PF00072">
    <property type="entry name" value="Response_reg"/>
    <property type="match status" value="1"/>
</dbReference>
<sequence length="236" mass="27122">MIRCLVIDDEQLVRDLLEDNIRQLPFLQLVKTCKNALEAYDILQHEQIDLIFLDIQMPRLSGLQFLKSLQHPPLVILVTAYEQYALEGFNLQVVDYLLKPFPFERFLQACNRANELYHLQQNNTTPADAIADFFVNVEYTLVKITVADIAYIEGLKDYIKIHLSSTPKPVLTRMTMKAIEEKLPAPAFIRTHKSYLVAAGKITTIKRDLVCIGKIAIPVSEFYKENVTRLLHPPKP</sequence>
<dbReference type="Gene3D" id="3.40.50.2300">
    <property type="match status" value="1"/>
</dbReference>
<evidence type="ECO:0000259" key="4">
    <source>
        <dbReference type="PROSITE" id="PS50930"/>
    </source>
</evidence>
<dbReference type="SMART" id="SM00448">
    <property type="entry name" value="REC"/>
    <property type="match status" value="1"/>
</dbReference>
<evidence type="ECO:0000313" key="5">
    <source>
        <dbReference type="EMBL" id="MET6998152.1"/>
    </source>
</evidence>
<dbReference type="Gene3D" id="2.40.50.1020">
    <property type="entry name" value="LytTr DNA-binding domain"/>
    <property type="match status" value="1"/>
</dbReference>
<dbReference type="EMBL" id="JBEXAC010000001">
    <property type="protein sequence ID" value="MET6998152.1"/>
    <property type="molecule type" value="Genomic_DNA"/>
</dbReference>
<protein>
    <submittedName>
        <fullName evidence="5">LytTR family DNA-binding domain-containing protein</fullName>
    </submittedName>
</protein>
<evidence type="ECO:0000256" key="2">
    <source>
        <dbReference type="PROSITE-ProRule" id="PRU00169"/>
    </source>
</evidence>
<dbReference type="RefSeq" id="WP_354660788.1">
    <property type="nucleotide sequence ID" value="NZ_JBEXAC010000001.1"/>
</dbReference>
<comment type="caution">
    <text evidence="5">The sequence shown here is derived from an EMBL/GenBank/DDBJ whole genome shotgun (WGS) entry which is preliminary data.</text>
</comment>